<feature type="region of interest" description="Disordered" evidence="6">
    <location>
        <begin position="1"/>
        <end position="46"/>
    </location>
</feature>
<evidence type="ECO:0000256" key="3">
    <source>
        <dbReference type="ARBA" id="ARBA00023136"/>
    </source>
</evidence>
<dbReference type="Proteomes" id="UP001224661">
    <property type="component" value="Unassembled WGS sequence"/>
</dbReference>
<reference evidence="7 8" key="1">
    <citation type="submission" date="2023-05" db="EMBL/GenBank/DDBJ databases">
        <title>Draft genome sequence of Streptomyces sp. B-S-A8 isolated from a cave soil in Thailand.</title>
        <authorList>
            <person name="Chamroensaksri N."/>
            <person name="Muangham S."/>
        </authorList>
    </citation>
    <scope>NUCLEOTIDE SEQUENCE [LARGE SCALE GENOMIC DNA]</scope>
    <source>
        <strain evidence="7 8">B-S-A8</strain>
    </source>
</reference>
<evidence type="ECO:0000256" key="1">
    <source>
        <dbReference type="ARBA" id="ARBA00022475"/>
    </source>
</evidence>
<dbReference type="InterPro" id="IPR006059">
    <property type="entry name" value="SBP"/>
</dbReference>
<comment type="caution">
    <text evidence="7">The sequence shown here is derived from an EMBL/GenBank/DDBJ whole genome shotgun (WGS) entry which is preliminary data.</text>
</comment>
<keyword evidence="5" id="KW-0449">Lipoprotein</keyword>
<gene>
    <name evidence="7" type="ORF">QIS99_09225</name>
</gene>
<dbReference type="PANTHER" id="PTHR43649">
    <property type="entry name" value="ARABINOSE-BINDING PROTEIN-RELATED"/>
    <property type="match status" value="1"/>
</dbReference>
<proteinExistence type="predicted"/>
<protein>
    <submittedName>
        <fullName evidence="7">Sugar ABC transporter substrate-binding protein</fullName>
    </submittedName>
</protein>
<keyword evidence="2" id="KW-0732">Signal</keyword>
<feature type="compositionally biased region" description="Basic and acidic residues" evidence="6">
    <location>
        <begin position="1"/>
        <end position="39"/>
    </location>
</feature>
<keyword evidence="3" id="KW-0472">Membrane</keyword>
<accession>A0ABT6RQA4</accession>
<name>A0ABT6RQA4_9ACTN</name>
<evidence type="ECO:0000256" key="4">
    <source>
        <dbReference type="ARBA" id="ARBA00023139"/>
    </source>
</evidence>
<organism evidence="7 8">
    <name type="scientific">Streptomyces solicavernae</name>
    <dbReference type="NCBI Taxonomy" id="3043614"/>
    <lineage>
        <taxon>Bacteria</taxon>
        <taxon>Bacillati</taxon>
        <taxon>Actinomycetota</taxon>
        <taxon>Actinomycetes</taxon>
        <taxon>Kitasatosporales</taxon>
        <taxon>Streptomycetaceae</taxon>
        <taxon>Streptomyces</taxon>
    </lineage>
</organism>
<keyword evidence="1" id="KW-1003">Cell membrane</keyword>
<dbReference type="Gene3D" id="3.40.190.10">
    <property type="entry name" value="Periplasmic binding protein-like II"/>
    <property type="match status" value="1"/>
</dbReference>
<dbReference type="Pfam" id="PF01547">
    <property type="entry name" value="SBP_bac_1"/>
    <property type="match status" value="1"/>
</dbReference>
<keyword evidence="4" id="KW-0564">Palmitate</keyword>
<sequence length="468" mass="51111">MRISRRADRRGERRSASRGDRRGERRSASRGDRRGERRRTAPRAATTTAIATACAALTLTACGAPDGSAPDSASGKVEGTVRFQTWNLRTNFKPYFEGLIADFEKKYPGTKVEWIDQPAENYADKLSADAAGGTLPDVVNVSPDLAVPLAKAGLALDLDKAAAEYEDEYLDGAWKSHRIPGMEGTYAFPWYLNTGPMFYNKRLFEEAGLDAEKPPKTYDQLFADAKRMAEQSDGRIAMLGNAPAIEDFGRYGVPLMDEKGTEFTFDDAKGVELLKEYKELYRAGALDSQALTNEAEATGRKFQQQSIAMNPGSALDLGKFKKEAPSLYKNIGITPAVTNTGKDNMYVQGVMVNAQSDVKPAAVAFAHFVTNAENQMEFAHEVTVFPSTKGSLDDPFFTEEDGTDETRVRVAAAKSLKTAVNYTPVLFSDQMKTVLRNEVAKAMQGDKSPRQALADAAAECNRLLKAAG</sequence>
<dbReference type="RefSeq" id="WP_282512237.1">
    <property type="nucleotide sequence ID" value="NZ_JASCIR010000005.1"/>
</dbReference>
<dbReference type="PANTHER" id="PTHR43649:SF33">
    <property type="entry name" value="POLYGALACTURONAN_RHAMNOGALACTURONAN-BINDING PROTEIN YTCQ"/>
    <property type="match status" value="1"/>
</dbReference>
<evidence type="ECO:0000313" key="7">
    <source>
        <dbReference type="EMBL" id="MDI3386394.1"/>
    </source>
</evidence>
<evidence type="ECO:0000256" key="5">
    <source>
        <dbReference type="ARBA" id="ARBA00023288"/>
    </source>
</evidence>
<evidence type="ECO:0000256" key="2">
    <source>
        <dbReference type="ARBA" id="ARBA00022729"/>
    </source>
</evidence>
<dbReference type="InterPro" id="IPR050490">
    <property type="entry name" value="Bact_solute-bd_prot1"/>
</dbReference>
<evidence type="ECO:0000256" key="6">
    <source>
        <dbReference type="SAM" id="MobiDB-lite"/>
    </source>
</evidence>
<dbReference type="CDD" id="cd13585">
    <property type="entry name" value="PBP2_TMBP_like"/>
    <property type="match status" value="1"/>
</dbReference>
<evidence type="ECO:0000313" key="8">
    <source>
        <dbReference type="Proteomes" id="UP001224661"/>
    </source>
</evidence>
<dbReference type="SUPFAM" id="SSF53850">
    <property type="entry name" value="Periplasmic binding protein-like II"/>
    <property type="match status" value="1"/>
</dbReference>
<dbReference type="EMBL" id="JASCIR010000005">
    <property type="protein sequence ID" value="MDI3386394.1"/>
    <property type="molecule type" value="Genomic_DNA"/>
</dbReference>
<keyword evidence="8" id="KW-1185">Reference proteome</keyword>